<comment type="caution">
    <text evidence="3">The sequence shown here is derived from an EMBL/GenBank/DDBJ whole genome shotgun (WGS) entry which is preliminary data.</text>
</comment>
<feature type="domain" description="AAA+ ATPase" evidence="2">
    <location>
        <begin position="41"/>
        <end position="189"/>
    </location>
</feature>
<dbReference type="EMBL" id="QGGU01000004">
    <property type="protein sequence ID" value="PWK52936.1"/>
    <property type="molecule type" value="Genomic_DNA"/>
</dbReference>
<keyword evidence="1" id="KW-0812">Transmembrane</keyword>
<organism evidence="3 4">
    <name type="scientific">Pleionea mediterranea</name>
    <dbReference type="NCBI Taxonomy" id="523701"/>
    <lineage>
        <taxon>Bacteria</taxon>
        <taxon>Pseudomonadati</taxon>
        <taxon>Pseudomonadota</taxon>
        <taxon>Gammaproteobacteria</taxon>
        <taxon>Oceanospirillales</taxon>
        <taxon>Pleioneaceae</taxon>
        <taxon>Pleionea</taxon>
    </lineage>
</organism>
<dbReference type="PANTHER" id="PTHR35894">
    <property type="entry name" value="GENERAL SECRETION PATHWAY PROTEIN A-RELATED"/>
    <property type="match status" value="1"/>
</dbReference>
<feature type="transmembrane region" description="Helical" evidence="1">
    <location>
        <begin position="278"/>
        <end position="298"/>
    </location>
</feature>
<dbReference type="CDD" id="cd00009">
    <property type="entry name" value="AAA"/>
    <property type="match status" value="1"/>
</dbReference>
<reference evidence="3 4" key="1">
    <citation type="submission" date="2018-05" db="EMBL/GenBank/DDBJ databases">
        <title>Genomic Encyclopedia of Type Strains, Phase IV (KMG-IV): sequencing the most valuable type-strain genomes for metagenomic binning, comparative biology and taxonomic classification.</title>
        <authorList>
            <person name="Goeker M."/>
        </authorList>
    </citation>
    <scope>NUCLEOTIDE SEQUENCE [LARGE SCALE GENOMIC DNA]</scope>
    <source>
        <strain evidence="3 4">DSM 25350</strain>
    </source>
</reference>
<dbReference type="OrthoDB" id="9780149at2"/>
<dbReference type="InterPro" id="IPR049945">
    <property type="entry name" value="AAA_22"/>
</dbReference>
<sequence length="299" mass="33782">MYLYHYGFRKLPFSLTPDTELFCALPSHKSALNTLKFALSTGEAFCKITGEVGSGKTMLCRLLINKIGEQRQVAYIPNPVLTPRELKLSLAHELNMRLGKSVGEEQLVPKIQRKLIDINKKRGPVILIIDEAQSMPDETLEALRLFTNLETESNKLMQIVLFAQPELDSKLSQPHLRQLRQRIVFSHKLFPLTYSQTKAYLNHRIAKVSVERNITLSNTAQWLLHKASRGIPRLINILTHKSLMLAYGANKRSIGLSQVWHAVLDTDDTRIYATRLKAALAVIGLSVFSSSALALWIMP</sequence>
<dbReference type="Proteomes" id="UP000245790">
    <property type="component" value="Unassembled WGS sequence"/>
</dbReference>
<dbReference type="RefSeq" id="WP_109762914.1">
    <property type="nucleotide sequence ID" value="NZ_QGGU01000004.1"/>
</dbReference>
<gene>
    <name evidence="3" type="ORF">C8D97_104154</name>
</gene>
<dbReference type="InterPro" id="IPR003593">
    <property type="entry name" value="AAA+_ATPase"/>
</dbReference>
<dbReference type="GO" id="GO:0016887">
    <property type="term" value="F:ATP hydrolysis activity"/>
    <property type="evidence" value="ECO:0007669"/>
    <property type="project" value="InterPro"/>
</dbReference>
<keyword evidence="4" id="KW-1185">Reference proteome</keyword>
<dbReference type="Pfam" id="PF13401">
    <property type="entry name" value="AAA_22"/>
    <property type="match status" value="1"/>
</dbReference>
<evidence type="ECO:0000259" key="2">
    <source>
        <dbReference type="SMART" id="SM00382"/>
    </source>
</evidence>
<dbReference type="SUPFAM" id="SSF52540">
    <property type="entry name" value="P-loop containing nucleoside triphosphate hydrolases"/>
    <property type="match status" value="1"/>
</dbReference>
<name>A0A316FZ16_9GAMM</name>
<dbReference type="SMART" id="SM00382">
    <property type="entry name" value="AAA"/>
    <property type="match status" value="1"/>
</dbReference>
<dbReference type="AlphaFoldDB" id="A0A316FZ16"/>
<dbReference type="Gene3D" id="3.40.50.300">
    <property type="entry name" value="P-loop containing nucleotide triphosphate hydrolases"/>
    <property type="match status" value="1"/>
</dbReference>
<evidence type="ECO:0000313" key="3">
    <source>
        <dbReference type="EMBL" id="PWK52936.1"/>
    </source>
</evidence>
<proteinExistence type="predicted"/>
<evidence type="ECO:0000313" key="4">
    <source>
        <dbReference type="Proteomes" id="UP000245790"/>
    </source>
</evidence>
<dbReference type="InterPro" id="IPR052026">
    <property type="entry name" value="ExeA_AAA_ATPase_DNA-bind"/>
</dbReference>
<keyword evidence="1" id="KW-0472">Membrane</keyword>
<keyword evidence="1" id="KW-1133">Transmembrane helix</keyword>
<accession>A0A316FZ16</accession>
<protein>
    <submittedName>
        <fullName evidence="3">MSHA biogenesis protein MshM</fullName>
    </submittedName>
</protein>
<dbReference type="PANTHER" id="PTHR35894:SF7">
    <property type="entry name" value="GENERAL SECRETION PATHWAY PROTEIN A-RELATED"/>
    <property type="match status" value="1"/>
</dbReference>
<dbReference type="InterPro" id="IPR027417">
    <property type="entry name" value="P-loop_NTPase"/>
</dbReference>
<evidence type="ECO:0000256" key="1">
    <source>
        <dbReference type="SAM" id="Phobius"/>
    </source>
</evidence>